<feature type="domain" description="YbaK/aminoacyl-tRNA synthetase-associated" evidence="1">
    <location>
        <begin position="18"/>
        <end position="136"/>
    </location>
</feature>
<evidence type="ECO:0000313" key="3">
    <source>
        <dbReference type="Proteomes" id="UP000199628"/>
    </source>
</evidence>
<proteinExistence type="predicted"/>
<dbReference type="GO" id="GO:0002161">
    <property type="term" value="F:aminoacyl-tRNA deacylase activity"/>
    <property type="evidence" value="ECO:0007669"/>
    <property type="project" value="InterPro"/>
</dbReference>
<sequence>MRTALQSAGLTPDIRETDNARTAVDAARAVECALDQIVKSIVFQSESRGRLLLFLTAGGNLVDLEQAASLSGETLVRADAGQVREITGFAIGGVAPVGHLSPLRTFMDPRLMDFDLVWAAAGTPQHVFGIEPGALRLIANATLGAFTRNSDAGQERP</sequence>
<organism evidence="2 3">
    <name type="scientific">Ruegeria marina</name>
    <dbReference type="NCBI Taxonomy" id="639004"/>
    <lineage>
        <taxon>Bacteria</taxon>
        <taxon>Pseudomonadati</taxon>
        <taxon>Pseudomonadota</taxon>
        <taxon>Alphaproteobacteria</taxon>
        <taxon>Rhodobacterales</taxon>
        <taxon>Roseobacteraceae</taxon>
        <taxon>Ruegeria</taxon>
    </lineage>
</organism>
<evidence type="ECO:0000259" key="1">
    <source>
        <dbReference type="Pfam" id="PF04073"/>
    </source>
</evidence>
<dbReference type="SUPFAM" id="SSF55826">
    <property type="entry name" value="YbaK/ProRS associated domain"/>
    <property type="match status" value="1"/>
</dbReference>
<gene>
    <name evidence="2" type="ORF">SAMN04488239_101447</name>
</gene>
<dbReference type="AlphaFoldDB" id="A0A1G6JVA5"/>
<dbReference type="PANTHER" id="PTHR30411:SF1">
    <property type="entry name" value="CYTOPLASMIC PROTEIN"/>
    <property type="match status" value="1"/>
</dbReference>
<reference evidence="3" key="1">
    <citation type="submission" date="2016-10" db="EMBL/GenBank/DDBJ databases">
        <authorList>
            <person name="Varghese N."/>
            <person name="Submissions S."/>
        </authorList>
    </citation>
    <scope>NUCLEOTIDE SEQUENCE [LARGE SCALE GENOMIC DNA]</scope>
    <source>
        <strain evidence="3">CGMCC 1.9108</strain>
    </source>
</reference>
<dbReference type="EMBL" id="FMZV01000001">
    <property type="protein sequence ID" value="SDC22637.1"/>
    <property type="molecule type" value="Genomic_DNA"/>
</dbReference>
<dbReference type="InterPro" id="IPR036754">
    <property type="entry name" value="YbaK/aa-tRNA-synt-asso_dom_sf"/>
</dbReference>
<protein>
    <submittedName>
        <fullName evidence="2">Cys-tRNA(Pro) deacylase, prolyl-tRNA editing enzyme YbaK/EbsC</fullName>
    </submittedName>
</protein>
<dbReference type="Pfam" id="PF04073">
    <property type="entry name" value="tRNA_edit"/>
    <property type="match status" value="1"/>
</dbReference>
<evidence type="ECO:0000313" key="2">
    <source>
        <dbReference type="EMBL" id="SDC22637.1"/>
    </source>
</evidence>
<dbReference type="PANTHER" id="PTHR30411">
    <property type="entry name" value="CYTOPLASMIC PROTEIN"/>
    <property type="match status" value="1"/>
</dbReference>
<dbReference type="STRING" id="639004.SAMN04488239_101447"/>
<dbReference type="Gene3D" id="3.90.960.10">
    <property type="entry name" value="YbaK/aminoacyl-tRNA synthetase-associated domain"/>
    <property type="match status" value="1"/>
</dbReference>
<dbReference type="CDD" id="cd04333">
    <property type="entry name" value="ProX_deacylase"/>
    <property type="match status" value="1"/>
</dbReference>
<dbReference type="InterPro" id="IPR007214">
    <property type="entry name" value="YbaK/aa-tRNA-synth-assoc-dom"/>
</dbReference>
<keyword evidence="3" id="KW-1185">Reference proteome</keyword>
<dbReference type="Proteomes" id="UP000199628">
    <property type="component" value="Unassembled WGS sequence"/>
</dbReference>
<name>A0A1G6JVA5_9RHOB</name>
<accession>A0A1G6JVA5</accession>